<dbReference type="AlphaFoldDB" id="A0A0E9VVM9"/>
<organism evidence="1">
    <name type="scientific">Anguilla anguilla</name>
    <name type="common">European freshwater eel</name>
    <name type="synonym">Muraena anguilla</name>
    <dbReference type="NCBI Taxonomy" id="7936"/>
    <lineage>
        <taxon>Eukaryota</taxon>
        <taxon>Metazoa</taxon>
        <taxon>Chordata</taxon>
        <taxon>Craniata</taxon>
        <taxon>Vertebrata</taxon>
        <taxon>Euteleostomi</taxon>
        <taxon>Actinopterygii</taxon>
        <taxon>Neopterygii</taxon>
        <taxon>Teleostei</taxon>
        <taxon>Anguilliformes</taxon>
        <taxon>Anguillidae</taxon>
        <taxon>Anguilla</taxon>
    </lineage>
</organism>
<proteinExistence type="predicted"/>
<protein>
    <submittedName>
        <fullName evidence="1">Uncharacterized protein</fullName>
    </submittedName>
</protein>
<dbReference type="EMBL" id="GBXM01026460">
    <property type="protein sequence ID" value="JAH82117.1"/>
    <property type="molecule type" value="Transcribed_RNA"/>
</dbReference>
<sequence>MHCSAEFPSTLSIGCKSSQNADKTKASAHISPILSAVRRLPVSSRIDFKILLLVYKAQCDLTSACITDMKC</sequence>
<evidence type="ECO:0000313" key="1">
    <source>
        <dbReference type="EMBL" id="JAH82117.1"/>
    </source>
</evidence>
<name>A0A0E9VVM9_ANGAN</name>
<accession>A0A0E9VVM9</accession>
<reference evidence="1" key="2">
    <citation type="journal article" date="2015" name="Fish Shellfish Immunol.">
        <title>Early steps in the European eel (Anguilla anguilla)-Vibrio vulnificus interaction in the gills: Role of the RtxA13 toxin.</title>
        <authorList>
            <person name="Callol A."/>
            <person name="Pajuelo D."/>
            <person name="Ebbesson L."/>
            <person name="Teles M."/>
            <person name="MacKenzie S."/>
            <person name="Amaro C."/>
        </authorList>
    </citation>
    <scope>NUCLEOTIDE SEQUENCE</scope>
</reference>
<reference evidence="1" key="1">
    <citation type="submission" date="2014-11" db="EMBL/GenBank/DDBJ databases">
        <authorList>
            <person name="Amaro Gonzalez C."/>
        </authorList>
    </citation>
    <scope>NUCLEOTIDE SEQUENCE</scope>
</reference>